<feature type="signal peptide" evidence="2">
    <location>
        <begin position="1"/>
        <end position="19"/>
    </location>
</feature>
<keyword evidence="2" id="KW-0732">Signal</keyword>
<dbReference type="EnsemblMetazoa" id="XM_038011685.1">
    <property type="protein sequence ID" value="XP_037867613.1"/>
    <property type="gene ID" value="LOC110386589"/>
</dbReference>
<reference evidence="3" key="2">
    <citation type="submission" date="2022-06" db="UniProtKB">
        <authorList>
            <consortium name="EnsemblMetazoa"/>
        </authorList>
    </citation>
    <scope>IDENTIFICATION</scope>
    <source>
        <strain evidence="3">p50T (Dazao)</strain>
    </source>
</reference>
<dbReference type="RefSeq" id="XP_037867613.1">
    <property type="nucleotide sequence ID" value="XM_038011685.2"/>
</dbReference>
<accession>A0A8R2QW90</accession>
<keyword evidence="4" id="KW-1185">Reference proteome</keyword>
<dbReference type="GeneID" id="110386589"/>
<evidence type="ECO:0000313" key="4">
    <source>
        <dbReference type="Proteomes" id="UP000005204"/>
    </source>
</evidence>
<reference evidence="4" key="1">
    <citation type="journal article" date="2008" name="Insect Biochem. Mol. Biol.">
        <title>The genome of a lepidopteran model insect, the silkworm Bombyx mori.</title>
        <authorList>
            <consortium name="International Silkworm Genome Consortium"/>
        </authorList>
    </citation>
    <scope>NUCLEOTIDE SEQUENCE [LARGE SCALE GENOMIC DNA]</scope>
    <source>
        <strain evidence="4">p50T</strain>
    </source>
</reference>
<dbReference type="KEGG" id="bmor:110386589"/>
<evidence type="ECO:0000313" key="3">
    <source>
        <dbReference type="EnsemblMetazoa" id="XP_037867613.1"/>
    </source>
</evidence>
<organism evidence="3 4">
    <name type="scientific">Bombyx mori</name>
    <name type="common">Silk moth</name>
    <dbReference type="NCBI Taxonomy" id="7091"/>
    <lineage>
        <taxon>Eukaryota</taxon>
        <taxon>Metazoa</taxon>
        <taxon>Ecdysozoa</taxon>
        <taxon>Arthropoda</taxon>
        <taxon>Hexapoda</taxon>
        <taxon>Insecta</taxon>
        <taxon>Pterygota</taxon>
        <taxon>Neoptera</taxon>
        <taxon>Endopterygota</taxon>
        <taxon>Lepidoptera</taxon>
        <taxon>Glossata</taxon>
        <taxon>Ditrysia</taxon>
        <taxon>Bombycoidea</taxon>
        <taxon>Bombycidae</taxon>
        <taxon>Bombycinae</taxon>
        <taxon>Bombyx</taxon>
    </lineage>
</organism>
<name>A0A8R2QW90_BOMMO</name>
<evidence type="ECO:0000256" key="1">
    <source>
        <dbReference type="SAM" id="MobiDB-lite"/>
    </source>
</evidence>
<sequence>MSDFLKIIFIVISFQATSSRRHDSSSEESIENLLYYKDCQRPKEETTTASLEPLRLRVAEEREEPRREPECPFPRMCCSMTCGNECNQPFTNRPIEPQNTSPNVRQPNKPVQPQINQLRKKKIKPMGMLPPIGGRRSFGLTKEKIKGLISHDDDIRKILRDLVRVTMQKVEVLDMIHNNKNGVRARNNDDDDNFEYDYAYNK</sequence>
<feature type="region of interest" description="Disordered" evidence="1">
    <location>
        <begin position="93"/>
        <end position="114"/>
    </location>
</feature>
<dbReference type="Proteomes" id="UP000005204">
    <property type="component" value="Unassembled WGS sequence"/>
</dbReference>
<protein>
    <submittedName>
        <fullName evidence="3">Uncharacterized protein</fullName>
    </submittedName>
</protein>
<evidence type="ECO:0000256" key="2">
    <source>
        <dbReference type="SAM" id="SignalP"/>
    </source>
</evidence>
<proteinExistence type="predicted"/>
<dbReference type="AlphaFoldDB" id="A0A8R2QW90"/>
<feature type="chain" id="PRO_5035809189" evidence="2">
    <location>
        <begin position="20"/>
        <end position="202"/>
    </location>
</feature>